<dbReference type="InterPro" id="IPR036638">
    <property type="entry name" value="HLH_DNA-bd_sf"/>
</dbReference>
<evidence type="ECO:0000256" key="5">
    <source>
        <dbReference type="SAM" id="MobiDB-lite"/>
    </source>
</evidence>
<evidence type="ECO:0000256" key="3">
    <source>
        <dbReference type="ARBA" id="ARBA00023163"/>
    </source>
</evidence>
<keyword evidence="3" id="KW-0804">Transcription</keyword>
<dbReference type="GO" id="GO:0003700">
    <property type="term" value="F:DNA-binding transcription factor activity"/>
    <property type="evidence" value="ECO:0007669"/>
    <property type="project" value="InterPro"/>
</dbReference>
<dbReference type="SUPFAM" id="SSF47459">
    <property type="entry name" value="HLH, helix-loop-helix DNA-binding domain"/>
    <property type="match status" value="1"/>
</dbReference>
<feature type="coiled-coil region" evidence="4">
    <location>
        <begin position="160"/>
        <end position="187"/>
    </location>
</feature>
<evidence type="ECO:0000256" key="4">
    <source>
        <dbReference type="SAM" id="Coils"/>
    </source>
</evidence>
<evidence type="ECO:0000259" key="6">
    <source>
        <dbReference type="PROSITE" id="PS50888"/>
    </source>
</evidence>
<dbReference type="Proteomes" id="UP000554482">
    <property type="component" value="Unassembled WGS sequence"/>
</dbReference>
<evidence type="ECO:0000256" key="1">
    <source>
        <dbReference type="ARBA" id="ARBA00023015"/>
    </source>
</evidence>
<gene>
    <name evidence="7" type="ORF">FRX31_027546</name>
</gene>
<dbReference type="CDD" id="cd11448">
    <property type="entry name" value="bHLH_AtFAMA_like"/>
    <property type="match status" value="1"/>
</dbReference>
<dbReference type="AlphaFoldDB" id="A0A7J6VCM6"/>
<organism evidence="7 8">
    <name type="scientific">Thalictrum thalictroides</name>
    <name type="common">Rue-anemone</name>
    <name type="synonym">Anemone thalictroides</name>
    <dbReference type="NCBI Taxonomy" id="46969"/>
    <lineage>
        <taxon>Eukaryota</taxon>
        <taxon>Viridiplantae</taxon>
        <taxon>Streptophyta</taxon>
        <taxon>Embryophyta</taxon>
        <taxon>Tracheophyta</taxon>
        <taxon>Spermatophyta</taxon>
        <taxon>Magnoliopsida</taxon>
        <taxon>Ranunculales</taxon>
        <taxon>Ranunculaceae</taxon>
        <taxon>Thalictroideae</taxon>
        <taxon>Thalictrum</taxon>
    </lineage>
</organism>
<proteinExistence type="predicted"/>
<dbReference type="PANTHER" id="PTHR46684">
    <property type="entry name" value="TRANSCRIPTION FACTOR FAMA"/>
    <property type="match status" value="1"/>
</dbReference>
<dbReference type="PANTHER" id="PTHR46684:SF16">
    <property type="entry name" value="TRANSCRIPTION FACTOR BHLH67-LIKE ISOFORM X2"/>
    <property type="match status" value="1"/>
</dbReference>
<reference evidence="7 8" key="1">
    <citation type="submission" date="2020-06" db="EMBL/GenBank/DDBJ databases">
        <title>Transcriptomic and genomic resources for Thalictrum thalictroides and T. hernandezii: Facilitating candidate gene discovery in an emerging model plant lineage.</title>
        <authorList>
            <person name="Arias T."/>
            <person name="Riano-Pachon D.M."/>
            <person name="Di Stilio V.S."/>
        </authorList>
    </citation>
    <scope>NUCLEOTIDE SEQUENCE [LARGE SCALE GENOMIC DNA]</scope>
    <source>
        <strain evidence="8">cv. WT478/WT964</strain>
        <tissue evidence="7">Leaves</tissue>
    </source>
</reference>
<dbReference type="Pfam" id="PF00010">
    <property type="entry name" value="HLH"/>
    <property type="match status" value="1"/>
</dbReference>
<dbReference type="PROSITE" id="PS50888">
    <property type="entry name" value="BHLH"/>
    <property type="match status" value="1"/>
</dbReference>
<dbReference type="InterPro" id="IPR044283">
    <property type="entry name" value="FAMA/SPEECHLESS/MUTE-like"/>
</dbReference>
<evidence type="ECO:0000256" key="2">
    <source>
        <dbReference type="ARBA" id="ARBA00023125"/>
    </source>
</evidence>
<keyword evidence="1" id="KW-0805">Transcription regulation</keyword>
<protein>
    <submittedName>
        <fullName evidence="7">Transcription factor</fullName>
    </submittedName>
</protein>
<name>A0A7J6VCM6_THATH</name>
<keyword evidence="4" id="KW-0175">Coiled coil</keyword>
<dbReference type="GO" id="GO:0046983">
    <property type="term" value="F:protein dimerization activity"/>
    <property type="evidence" value="ECO:0007669"/>
    <property type="project" value="InterPro"/>
</dbReference>
<dbReference type="GO" id="GO:0045893">
    <property type="term" value="P:positive regulation of DNA-templated transcription"/>
    <property type="evidence" value="ECO:0007669"/>
    <property type="project" value="TreeGrafter"/>
</dbReference>
<accession>A0A7J6VCM6</accession>
<dbReference type="SMART" id="SM00353">
    <property type="entry name" value="HLH"/>
    <property type="match status" value="1"/>
</dbReference>
<feature type="compositionally biased region" description="Basic residues" evidence="5">
    <location>
        <begin position="100"/>
        <end position="111"/>
    </location>
</feature>
<dbReference type="OrthoDB" id="684567at2759"/>
<evidence type="ECO:0000313" key="8">
    <source>
        <dbReference type="Proteomes" id="UP000554482"/>
    </source>
</evidence>
<keyword evidence="2" id="KW-0238">DNA-binding</keyword>
<evidence type="ECO:0000313" key="7">
    <source>
        <dbReference type="EMBL" id="KAF5182864.1"/>
    </source>
</evidence>
<sequence length="316" mass="35628">MLLEAFVSDDLNKYFLNNMYENVCSTTTTTTTTQHYIHGCTSTSNLFKNNVGNSGGILFSDNASFEDLTPLDSSTSMQLGGESFVGSKTQDDASNSTTPRSRKRSRRPRVCKNKEEAETQRMTHITVERNRRKQMNEYLAVLRSLMPESYTQRGDQASIVGGAIEYVKELEQLLQSLEAQKRQQTQKEGTDESSSNFFPPPFSQFFTCPQFSWCQVPGDNPSENRTAIADIEVTLIESHANLRILSRKRPHQLFKMVAGFQNLQLTILHLNVTTLDPLVFYSLSAKVEEGCHLNSVDDIANAVHHMLRIIEEEAAL</sequence>
<dbReference type="GO" id="GO:0005634">
    <property type="term" value="C:nucleus"/>
    <property type="evidence" value="ECO:0007669"/>
    <property type="project" value="TreeGrafter"/>
</dbReference>
<dbReference type="EMBL" id="JABWDY010034205">
    <property type="protein sequence ID" value="KAF5182864.1"/>
    <property type="molecule type" value="Genomic_DNA"/>
</dbReference>
<keyword evidence="8" id="KW-1185">Reference proteome</keyword>
<feature type="region of interest" description="Disordered" evidence="5">
    <location>
        <begin position="76"/>
        <end position="120"/>
    </location>
</feature>
<dbReference type="Gene3D" id="4.10.280.10">
    <property type="entry name" value="Helix-loop-helix DNA-binding domain"/>
    <property type="match status" value="1"/>
</dbReference>
<comment type="caution">
    <text evidence="7">The sequence shown here is derived from an EMBL/GenBank/DDBJ whole genome shotgun (WGS) entry which is preliminary data.</text>
</comment>
<feature type="compositionally biased region" description="Polar residues" evidence="5">
    <location>
        <begin position="86"/>
        <end position="95"/>
    </location>
</feature>
<feature type="domain" description="BHLH" evidence="6">
    <location>
        <begin position="119"/>
        <end position="170"/>
    </location>
</feature>
<dbReference type="GO" id="GO:0003677">
    <property type="term" value="F:DNA binding"/>
    <property type="evidence" value="ECO:0007669"/>
    <property type="project" value="UniProtKB-KW"/>
</dbReference>
<dbReference type="GO" id="GO:0010052">
    <property type="term" value="P:guard cell differentiation"/>
    <property type="evidence" value="ECO:0007669"/>
    <property type="project" value="InterPro"/>
</dbReference>
<dbReference type="InterPro" id="IPR011598">
    <property type="entry name" value="bHLH_dom"/>
</dbReference>